<keyword evidence="1" id="KW-1133">Transmembrane helix</keyword>
<accession>A0A8S5RAZ3</accession>
<reference evidence="2" key="1">
    <citation type="journal article" date="2021" name="Proc. Natl. Acad. Sci. U.S.A.">
        <title>A Catalog of Tens of Thousands of Viruses from Human Metagenomes Reveals Hidden Associations with Chronic Diseases.</title>
        <authorList>
            <person name="Tisza M.J."/>
            <person name="Buck C.B."/>
        </authorList>
    </citation>
    <scope>NUCLEOTIDE SEQUENCE</scope>
    <source>
        <strain evidence="2">Ct9pU4</strain>
    </source>
</reference>
<feature type="transmembrane region" description="Helical" evidence="1">
    <location>
        <begin position="6"/>
        <end position="23"/>
    </location>
</feature>
<keyword evidence="1" id="KW-0472">Membrane</keyword>
<keyword evidence="1" id="KW-0812">Transmembrane</keyword>
<protein>
    <submittedName>
        <fullName evidence="2">Uncharacterized protein</fullName>
    </submittedName>
</protein>
<organism evidence="2">
    <name type="scientific">virus sp. ct9pU4</name>
    <dbReference type="NCBI Taxonomy" id="2828248"/>
    <lineage>
        <taxon>Viruses</taxon>
    </lineage>
</organism>
<evidence type="ECO:0000313" key="2">
    <source>
        <dbReference type="EMBL" id="DAE28519.1"/>
    </source>
</evidence>
<dbReference type="EMBL" id="BK059087">
    <property type="protein sequence ID" value="DAE28519.1"/>
    <property type="molecule type" value="Genomic_DNA"/>
</dbReference>
<evidence type="ECO:0000256" key="1">
    <source>
        <dbReference type="SAM" id="Phobius"/>
    </source>
</evidence>
<proteinExistence type="predicted"/>
<name>A0A8S5RAZ3_9VIRU</name>
<sequence length="41" mass="5063">MICSNFSNIFIVFTHVFLYLFWWHNLTRLQSFLVSSLFFRS</sequence>